<keyword evidence="12" id="KW-1185">Reference proteome</keyword>
<dbReference type="GO" id="GO:0034976">
    <property type="term" value="P:response to endoplasmic reticulum stress"/>
    <property type="evidence" value="ECO:0007669"/>
    <property type="project" value="TreeGrafter"/>
</dbReference>
<keyword evidence="7" id="KW-0676">Redox-active center</keyword>
<accession>A0A0G4EIA9</accession>
<dbReference type="PANTHER" id="PTHR18929">
    <property type="entry name" value="PROTEIN DISULFIDE ISOMERASE"/>
    <property type="match status" value="1"/>
</dbReference>
<feature type="signal peptide" evidence="9">
    <location>
        <begin position="1"/>
        <end position="29"/>
    </location>
</feature>
<comment type="catalytic activity">
    <reaction evidence="1">
        <text>Catalyzes the rearrangement of -S-S- bonds in proteins.</text>
        <dbReference type="EC" id="5.3.4.1"/>
    </reaction>
</comment>
<dbReference type="VEuPathDB" id="CryptoDB:Vbra_12037"/>
<name>A0A0G4EIA9_VITBC</name>
<dbReference type="GO" id="GO:0005788">
    <property type="term" value="C:endoplasmic reticulum lumen"/>
    <property type="evidence" value="ECO:0007669"/>
    <property type="project" value="UniProtKB-SubCell"/>
</dbReference>
<sequence length="614" mass="69180">MHHESARLKPARLLNLLVVTSLLPDGTHGGRVSISRLTLDTFYKAVSKPDFCFVYFHADWCSHCGSVGLEFAKAMRKTLKILPDLQRTSSSSPLDEVFPPPSMATGAATDSPERDRPPARTSRAPLTVQFATVDGTEEEELAYTWASDGYPALILFNKGFWLEYDGSRTADAMIEWLTFRIQRGLIELTAPSDLHMLREDEETAVVGFFNNTVDGLYDDDDFQEFARGCGDYRYAYSFDGELAPEGQLGIYFHSRHPPRWQRWDREGYTTHKTRRRHETAWDGHHHDAPDRDTTSGPPLDYVHFCDRGSIPLVPYWSPVDASRYGDGAFEYLVFVFMSKRSDEEAFTAFRDDLETLIQTLRSRDGVYEGYLLVLVDIDEAPSVGWQFGIDASSALPAVGAFRPSDERKFVPSQPMTPSENDDDTVSDGQALEDIGEFVRSMRQGTARSLIVSEEVPTQGRDPPGESLVQRVAGSTFDAAVMQTANDVLLYVYTEWCGMCKNMFPVIYSLADKLRNMNVTTLTFAAMDGGHNEHPALPAIDGYPTLLLYRAHSKDRPIEYREGRSVQALATWLQYHVSQPFHPWPPTWTNDDLMDSEALHETDEDTCIKVHEDGG</sequence>
<dbReference type="InterPro" id="IPR013766">
    <property type="entry name" value="Thioredoxin_domain"/>
</dbReference>
<evidence type="ECO:0000256" key="3">
    <source>
        <dbReference type="ARBA" id="ARBA00006347"/>
    </source>
</evidence>
<proteinExistence type="inferred from homology"/>
<evidence type="ECO:0000256" key="9">
    <source>
        <dbReference type="SAM" id="SignalP"/>
    </source>
</evidence>
<dbReference type="AlphaFoldDB" id="A0A0G4EIA9"/>
<feature type="compositionally biased region" description="Basic and acidic residues" evidence="8">
    <location>
        <begin position="278"/>
        <end position="293"/>
    </location>
</feature>
<dbReference type="Gene3D" id="3.40.30.10">
    <property type="entry name" value="Glutaredoxin"/>
    <property type="match status" value="3"/>
</dbReference>
<protein>
    <recommendedName>
        <fullName evidence="4">protein disulfide-isomerase</fullName>
        <ecNumber evidence="4">5.3.4.1</ecNumber>
    </recommendedName>
</protein>
<evidence type="ECO:0000259" key="10">
    <source>
        <dbReference type="PROSITE" id="PS51352"/>
    </source>
</evidence>
<evidence type="ECO:0000256" key="2">
    <source>
        <dbReference type="ARBA" id="ARBA00004319"/>
    </source>
</evidence>
<dbReference type="PROSITE" id="PS51352">
    <property type="entry name" value="THIOREDOXIN_2"/>
    <property type="match status" value="1"/>
</dbReference>
<evidence type="ECO:0000256" key="1">
    <source>
        <dbReference type="ARBA" id="ARBA00001182"/>
    </source>
</evidence>
<reference evidence="11 12" key="1">
    <citation type="submission" date="2014-11" db="EMBL/GenBank/DDBJ databases">
        <authorList>
            <person name="Zhu J."/>
            <person name="Qi W."/>
            <person name="Song R."/>
        </authorList>
    </citation>
    <scope>NUCLEOTIDE SEQUENCE [LARGE SCALE GENOMIC DNA]</scope>
</reference>
<keyword evidence="5" id="KW-0256">Endoplasmic reticulum</keyword>
<comment type="subcellular location">
    <subcellularLocation>
        <location evidence="2">Endoplasmic reticulum lumen</location>
    </subcellularLocation>
</comment>
<dbReference type="EMBL" id="CDMY01000244">
    <property type="protein sequence ID" value="CEL96732.1"/>
    <property type="molecule type" value="Genomic_DNA"/>
</dbReference>
<dbReference type="SUPFAM" id="SSF52833">
    <property type="entry name" value="Thioredoxin-like"/>
    <property type="match status" value="2"/>
</dbReference>
<keyword evidence="6" id="KW-0413">Isomerase</keyword>
<dbReference type="CDD" id="cd02961">
    <property type="entry name" value="PDI_a_family"/>
    <property type="match status" value="1"/>
</dbReference>
<feature type="domain" description="Thioredoxin" evidence="10">
    <location>
        <begin position="456"/>
        <end position="577"/>
    </location>
</feature>
<dbReference type="Pfam" id="PF00085">
    <property type="entry name" value="Thioredoxin"/>
    <property type="match status" value="1"/>
</dbReference>
<evidence type="ECO:0000256" key="6">
    <source>
        <dbReference type="ARBA" id="ARBA00023235"/>
    </source>
</evidence>
<evidence type="ECO:0000256" key="5">
    <source>
        <dbReference type="ARBA" id="ARBA00022824"/>
    </source>
</evidence>
<dbReference type="Proteomes" id="UP000041254">
    <property type="component" value="Unassembled WGS sequence"/>
</dbReference>
<organism evidence="11 12">
    <name type="scientific">Vitrella brassicaformis (strain CCMP3155)</name>
    <dbReference type="NCBI Taxonomy" id="1169540"/>
    <lineage>
        <taxon>Eukaryota</taxon>
        <taxon>Sar</taxon>
        <taxon>Alveolata</taxon>
        <taxon>Colpodellida</taxon>
        <taxon>Vitrellaceae</taxon>
        <taxon>Vitrella</taxon>
    </lineage>
</organism>
<feature type="chain" id="PRO_5005187809" description="protein disulfide-isomerase" evidence="9">
    <location>
        <begin position="30"/>
        <end position="614"/>
    </location>
</feature>
<dbReference type="OrthoDB" id="438534at2759"/>
<comment type="similarity">
    <text evidence="3">Belongs to the protein disulfide isomerase family.</text>
</comment>
<evidence type="ECO:0000256" key="8">
    <source>
        <dbReference type="SAM" id="MobiDB-lite"/>
    </source>
</evidence>
<feature type="region of interest" description="Disordered" evidence="8">
    <location>
        <begin position="88"/>
        <end position="123"/>
    </location>
</feature>
<dbReference type="EC" id="5.3.4.1" evidence="4"/>
<evidence type="ECO:0000313" key="11">
    <source>
        <dbReference type="EMBL" id="CEL96732.1"/>
    </source>
</evidence>
<dbReference type="PANTHER" id="PTHR18929:SF132">
    <property type="entry name" value="PROTEIN DISULFIDE-ISOMERASE A3"/>
    <property type="match status" value="1"/>
</dbReference>
<keyword evidence="9" id="KW-0732">Signal</keyword>
<dbReference type="GO" id="GO:0003756">
    <property type="term" value="F:protein disulfide isomerase activity"/>
    <property type="evidence" value="ECO:0007669"/>
    <property type="project" value="UniProtKB-EC"/>
</dbReference>
<evidence type="ECO:0000256" key="4">
    <source>
        <dbReference type="ARBA" id="ARBA00012723"/>
    </source>
</evidence>
<feature type="region of interest" description="Disordered" evidence="8">
    <location>
        <begin position="275"/>
        <end position="294"/>
    </location>
</feature>
<evidence type="ECO:0000313" key="12">
    <source>
        <dbReference type="Proteomes" id="UP000041254"/>
    </source>
</evidence>
<dbReference type="InParanoid" id="A0A0G4EIA9"/>
<dbReference type="STRING" id="1169540.A0A0G4EIA9"/>
<dbReference type="GO" id="GO:0006457">
    <property type="term" value="P:protein folding"/>
    <property type="evidence" value="ECO:0007669"/>
    <property type="project" value="TreeGrafter"/>
</dbReference>
<evidence type="ECO:0000256" key="7">
    <source>
        <dbReference type="ARBA" id="ARBA00023284"/>
    </source>
</evidence>
<dbReference type="InterPro" id="IPR036249">
    <property type="entry name" value="Thioredoxin-like_sf"/>
</dbReference>
<dbReference type="PhylomeDB" id="A0A0G4EIA9"/>
<gene>
    <name evidence="11" type="ORF">Vbra_12037</name>
</gene>